<accession>A0A561ELY3</accession>
<evidence type="ECO:0000313" key="1">
    <source>
        <dbReference type="EMBL" id="TWE16626.1"/>
    </source>
</evidence>
<keyword evidence="2" id="KW-1185">Reference proteome</keyword>
<reference evidence="1 2" key="1">
    <citation type="submission" date="2019-06" db="EMBL/GenBank/DDBJ databases">
        <title>Sequencing the genomes of 1000 actinobacteria strains.</title>
        <authorList>
            <person name="Klenk H.-P."/>
        </authorList>
    </citation>
    <scope>NUCLEOTIDE SEQUENCE [LARGE SCALE GENOMIC DNA]</scope>
    <source>
        <strain evidence="1 2">DSM 41649</strain>
    </source>
</reference>
<dbReference type="AlphaFoldDB" id="A0A561ELY3"/>
<dbReference type="Proteomes" id="UP000318416">
    <property type="component" value="Unassembled WGS sequence"/>
</dbReference>
<dbReference type="EMBL" id="VIVR01000001">
    <property type="protein sequence ID" value="TWE16626.1"/>
    <property type="molecule type" value="Genomic_DNA"/>
</dbReference>
<gene>
    <name evidence="1" type="ORF">FB465_1609</name>
</gene>
<protein>
    <submittedName>
        <fullName evidence="1">Uncharacterized protein</fullName>
    </submittedName>
</protein>
<name>A0A561ELY3_9ACTN</name>
<comment type="caution">
    <text evidence="1">The sequence shown here is derived from an EMBL/GenBank/DDBJ whole genome shotgun (WGS) entry which is preliminary data.</text>
</comment>
<sequence length="212" mass="23733">MSTYQPTTVGPTWLHPVVTPHLRQGEVLLGAVQCGIDDLLPLKVPRAYRWKKPKRSADVESWFGALFNTIFPEWMNPFTVSWRGPALGRRSYRAIRRPFHGGSWSGGWQSTAGQLLCAVRNAAAPKILWDKDDVTLVLTSHRLLLLSSESRAGQPQAEHLLAELPRGAYVRRREPHPARQAYRLDLAFGDGSWLAFRMGETETVPAVAALLD</sequence>
<proteinExistence type="predicted"/>
<dbReference type="RefSeq" id="WP_145788918.1">
    <property type="nucleotide sequence ID" value="NZ_BAAABR010000002.1"/>
</dbReference>
<organism evidence="1 2">
    <name type="scientific">Kitasatospora atroaurantiaca</name>
    <dbReference type="NCBI Taxonomy" id="285545"/>
    <lineage>
        <taxon>Bacteria</taxon>
        <taxon>Bacillati</taxon>
        <taxon>Actinomycetota</taxon>
        <taxon>Actinomycetes</taxon>
        <taxon>Kitasatosporales</taxon>
        <taxon>Streptomycetaceae</taxon>
        <taxon>Kitasatospora</taxon>
    </lineage>
</organism>
<dbReference type="OrthoDB" id="3866741at2"/>
<evidence type="ECO:0000313" key="2">
    <source>
        <dbReference type="Proteomes" id="UP000318416"/>
    </source>
</evidence>